<evidence type="ECO:0000256" key="2">
    <source>
        <dbReference type="SAM" id="MobiDB-lite"/>
    </source>
</evidence>
<feature type="region of interest" description="Disordered" evidence="2">
    <location>
        <begin position="14"/>
        <end position="56"/>
    </location>
</feature>
<dbReference type="EMBL" id="KV878218">
    <property type="protein sequence ID" value="OJJ29775.1"/>
    <property type="molecule type" value="Genomic_DNA"/>
</dbReference>
<evidence type="ECO:0000313" key="5">
    <source>
        <dbReference type="EMBL" id="OJJ29775.1"/>
    </source>
</evidence>
<dbReference type="GeneID" id="63747513"/>
<dbReference type="PANTHER" id="PTHR10039">
    <property type="entry name" value="AMELOGENIN"/>
    <property type="match status" value="1"/>
</dbReference>
<evidence type="ECO:0000313" key="6">
    <source>
        <dbReference type="Proteomes" id="UP000184383"/>
    </source>
</evidence>
<organism evidence="5 6">
    <name type="scientific">Aspergillus wentii DTO 134E9</name>
    <dbReference type="NCBI Taxonomy" id="1073089"/>
    <lineage>
        <taxon>Eukaryota</taxon>
        <taxon>Fungi</taxon>
        <taxon>Dikarya</taxon>
        <taxon>Ascomycota</taxon>
        <taxon>Pezizomycotina</taxon>
        <taxon>Eurotiomycetes</taxon>
        <taxon>Eurotiomycetidae</taxon>
        <taxon>Eurotiales</taxon>
        <taxon>Aspergillaceae</taxon>
        <taxon>Aspergillus</taxon>
        <taxon>Aspergillus subgen. Cremei</taxon>
    </lineage>
</organism>
<dbReference type="SUPFAM" id="SSF52540">
    <property type="entry name" value="P-loop containing nucleoside triphosphate hydrolases"/>
    <property type="match status" value="1"/>
</dbReference>
<keyword evidence="6" id="KW-1185">Reference proteome</keyword>
<evidence type="ECO:0000259" key="4">
    <source>
        <dbReference type="Pfam" id="PF24883"/>
    </source>
</evidence>
<feature type="compositionally biased region" description="Polar residues" evidence="2">
    <location>
        <begin position="32"/>
        <end position="41"/>
    </location>
</feature>
<dbReference type="PANTHER" id="PTHR10039:SF17">
    <property type="entry name" value="FUNGAL STAND N-TERMINAL GOODBYE DOMAIN-CONTAINING PROTEIN-RELATED"/>
    <property type="match status" value="1"/>
</dbReference>
<evidence type="ECO:0000259" key="3">
    <source>
        <dbReference type="Pfam" id="PF17100"/>
    </source>
</evidence>
<feature type="domain" description="NWD NACHT-NTPase N-terminal" evidence="3">
    <location>
        <begin position="66"/>
        <end position="298"/>
    </location>
</feature>
<dbReference type="InterPro" id="IPR027417">
    <property type="entry name" value="P-loop_NTPase"/>
</dbReference>
<dbReference type="SUPFAM" id="SSF48452">
    <property type="entry name" value="TPR-like"/>
    <property type="match status" value="1"/>
</dbReference>
<dbReference type="VEuPathDB" id="FungiDB:ASPWEDRAFT_177517"/>
<dbReference type="OrthoDB" id="163438at2759"/>
<dbReference type="RefSeq" id="XP_040683452.1">
    <property type="nucleotide sequence ID" value="XM_040831665.1"/>
</dbReference>
<dbReference type="InterPro" id="IPR011990">
    <property type="entry name" value="TPR-like_helical_dom_sf"/>
</dbReference>
<dbReference type="Pfam" id="PF24883">
    <property type="entry name" value="NPHP3_N"/>
    <property type="match status" value="1"/>
</dbReference>
<evidence type="ECO:0008006" key="7">
    <source>
        <dbReference type="Google" id="ProtNLM"/>
    </source>
</evidence>
<reference evidence="6" key="1">
    <citation type="journal article" date="2017" name="Genome Biol.">
        <title>Comparative genomics reveals high biological diversity and specific adaptations in the industrially and medically important fungal genus Aspergillus.</title>
        <authorList>
            <person name="de Vries R.P."/>
            <person name="Riley R."/>
            <person name="Wiebenga A."/>
            <person name="Aguilar-Osorio G."/>
            <person name="Amillis S."/>
            <person name="Uchima C.A."/>
            <person name="Anderluh G."/>
            <person name="Asadollahi M."/>
            <person name="Askin M."/>
            <person name="Barry K."/>
            <person name="Battaglia E."/>
            <person name="Bayram O."/>
            <person name="Benocci T."/>
            <person name="Braus-Stromeyer S.A."/>
            <person name="Caldana C."/>
            <person name="Canovas D."/>
            <person name="Cerqueira G.C."/>
            <person name="Chen F."/>
            <person name="Chen W."/>
            <person name="Choi C."/>
            <person name="Clum A."/>
            <person name="Dos Santos R.A."/>
            <person name="Damasio A.R."/>
            <person name="Diallinas G."/>
            <person name="Emri T."/>
            <person name="Fekete E."/>
            <person name="Flipphi M."/>
            <person name="Freyberg S."/>
            <person name="Gallo A."/>
            <person name="Gournas C."/>
            <person name="Habgood R."/>
            <person name="Hainaut M."/>
            <person name="Harispe M.L."/>
            <person name="Henrissat B."/>
            <person name="Hilden K.S."/>
            <person name="Hope R."/>
            <person name="Hossain A."/>
            <person name="Karabika E."/>
            <person name="Karaffa L."/>
            <person name="Karanyi Z."/>
            <person name="Krasevec N."/>
            <person name="Kuo A."/>
            <person name="Kusch H."/>
            <person name="LaButti K."/>
            <person name="Lagendijk E.L."/>
            <person name="Lapidus A."/>
            <person name="Levasseur A."/>
            <person name="Lindquist E."/>
            <person name="Lipzen A."/>
            <person name="Logrieco A.F."/>
            <person name="MacCabe A."/>
            <person name="Maekelae M.R."/>
            <person name="Malavazi I."/>
            <person name="Melin P."/>
            <person name="Meyer V."/>
            <person name="Mielnichuk N."/>
            <person name="Miskei M."/>
            <person name="Molnar A.P."/>
            <person name="Mule G."/>
            <person name="Ngan C.Y."/>
            <person name="Orejas M."/>
            <person name="Orosz E."/>
            <person name="Ouedraogo J.P."/>
            <person name="Overkamp K.M."/>
            <person name="Park H.-S."/>
            <person name="Perrone G."/>
            <person name="Piumi F."/>
            <person name="Punt P.J."/>
            <person name="Ram A.F."/>
            <person name="Ramon A."/>
            <person name="Rauscher S."/>
            <person name="Record E."/>
            <person name="Riano-Pachon D.M."/>
            <person name="Robert V."/>
            <person name="Roehrig J."/>
            <person name="Ruller R."/>
            <person name="Salamov A."/>
            <person name="Salih N.S."/>
            <person name="Samson R.A."/>
            <person name="Sandor E."/>
            <person name="Sanguinetti M."/>
            <person name="Schuetze T."/>
            <person name="Sepcic K."/>
            <person name="Shelest E."/>
            <person name="Sherlock G."/>
            <person name="Sophianopoulou V."/>
            <person name="Squina F.M."/>
            <person name="Sun H."/>
            <person name="Susca A."/>
            <person name="Todd R.B."/>
            <person name="Tsang A."/>
            <person name="Unkles S.E."/>
            <person name="van de Wiele N."/>
            <person name="van Rossen-Uffink D."/>
            <person name="Oliveira J.V."/>
            <person name="Vesth T.C."/>
            <person name="Visser J."/>
            <person name="Yu J.-H."/>
            <person name="Zhou M."/>
            <person name="Andersen M.R."/>
            <person name="Archer D.B."/>
            <person name="Baker S.E."/>
            <person name="Benoit I."/>
            <person name="Brakhage A.A."/>
            <person name="Braus G.H."/>
            <person name="Fischer R."/>
            <person name="Frisvad J.C."/>
            <person name="Goldman G.H."/>
            <person name="Houbraken J."/>
            <person name="Oakley B."/>
            <person name="Pocsi I."/>
            <person name="Scazzocchio C."/>
            <person name="Seiboth B."/>
            <person name="vanKuyk P.A."/>
            <person name="Wortman J."/>
            <person name="Dyer P.S."/>
            <person name="Grigoriev I.V."/>
        </authorList>
    </citation>
    <scope>NUCLEOTIDE SEQUENCE [LARGE SCALE GENOMIC DNA]</scope>
    <source>
        <strain evidence="6">DTO 134E9</strain>
    </source>
</reference>
<protein>
    <recommendedName>
        <fullName evidence="7">NWD NACHT-NTPase N-terminal domain-containing protein</fullName>
    </recommendedName>
</protein>
<gene>
    <name evidence="5" type="ORF">ASPWEDRAFT_177517</name>
</gene>
<feature type="compositionally biased region" description="Basic and acidic residues" evidence="2">
    <location>
        <begin position="44"/>
        <end position="56"/>
    </location>
</feature>
<dbReference type="Proteomes" id="UP000184383">
    <property type="component" value="Unassembled WGS sequence"/>
</dbReference>
<feature type="region of interest" description="Disordered" evidence="2">
    <location>
        <begin position="103"/>
        <end position="123"/>
    </location>
</feature>
<sequence length="1185" mass="135061">MALCNCFQFLKRKGKRKVPTSAVNDRQKHSESSSAGLQSAPASVEEKPQLAEKEDTHEDLTLVAKEIWDDAYDELRNDASKKELVDEYEKILRSQLRDLRSDSQRALNSDDSDGNEKGNIASDLARLDKKDRQALVDALVEKGLEETNKSSTGREIISIVSSSIQKTKAIVDSAVSACPPASIAWAATCLIVVPVIVNNVEQTDANQAGLNYVISILPWYTQLIDLLDADAWNSPEKFHELKSTIRKEIVKLYKLLIEYQLRSVRAHHSKTTIARNIVKWDDWAKMIQDIKDAEQQLNGYISTYHKVKFQHKFDAMGDRIQEIRDILSLSSQEQTDILKEIRDSNNNQSKLMEQNAKAAISQRRKEIVDKFKPDPSHLDLDIYASHISQISSPHDGTGQGVLHHSKFKQWSDAERGILVLTAHPGTGKSVLAKHLLEELPKYKPTSICSFFFMDRTGHTNPRTALCKIIYELLKQCSTLDAVSDRADRLDTHDIQLDSRKFWSLFNAAVQDTSHGSVVVVLDALDECDHDQVKPLIKALRNYHSSFPTSRVRFLLTTRPLPDILQEFEEASIMNWDDDPGCRESLSRDIADVTNFHIEKLSKDKDIDEDTQQELLDRLEAGRDRTYLFVQLLFDYLERQGRQVSSEDWLDIFQTLPDDLPSTYGAFLRDVRKNNHFKVRTMLKIVLAAARPLTLREMNIALILHLKDYSSCQTEDQMKLQSPESFKKWIFEACGFCFDIYNDRIYFIHQTVKDYLLSSEFDDQVGWLGDFSIKSCEQTIAKSCIKYLSLSFIKEGKFMSVQECIDAPSYTMAVYHQWCTTTFAFGDYAFSKWIIHLINSHGPEESQEQTKTLTDMVVEYPEMPVDLAVSIFCCSTLASHIEAKAFVGFLPSEYPDRIDILSALGQSLITRIENMHGGTADLEYGVTLAEQVREQTPDDHPKFAKRLAILSMGLRRKATKVRDPLILEQAIQVAEEAVAITPPGHPDRPRTLHTRACAFNYQFRDDKRMEDINQAIDDSVKAVECTPAQDPDRPLYLCRLACYLSERYDITEEMEDLDEATRLAEEAIDALPEGHPREYQVLDDLSNVLMSKCYMTDNVDDTNWALEVMERCLTLSVNFSIRLSFLQKAAYFHFLHQALTKEKHDLDRAVAAVKEALDATPSGDINQASVEGLYTRLRRKQGHENE</sequence>
<dbReference type="Gene3D" id="3.40.50.300">
    <property type="entry name" value="P-loop containing nucleotide triphosphate hydrolases"/>
    <property type="match status" value="1"/>
</dbReference>
<dbReference type="InterPro" id="IPR056884">
    <property type="entry name" value="NPHP3-like_N"/>
</dbReference>
<dbReference type="Gene3D" id="1.25.40.10">
    <property type="entry name" value="Tetratricopeptide repeat domain"/>
    <property type="match status" value="1"/>
</dbReference>
<keyword evidence="1" id="KW-0677">Repeat</keyword>
<name>A0A1L9R4C7_ASPWE</name>
<feature type="domain" description="Nephrocystin 3-like N-terminal" evidence="4">
    <location>
        <begin position="396"/>
        <end position="558"/>
    </location>
</feature>
<accession>A0A1L9R4C7</accession>
<dbReference type="AlphaFoldDB" id="A0A1L9R4C7"/>
<dbReference type="InterPro" id="IPR031359">
    <property type="entry name" value="NACHT_N"/>
</dbReference>
<proteinExistence type="predicted"/>
<dbReference type="STRING" id="1073089.A0A1L9R4C7"/>
<evidence type="ECO:0000256" key="1">
    <source>
        <dbReference type="ARBA" id="ARBA00022737"/>
    </source>
</evidence>
<dbReference type="Pfam" id="PF17100">
    <property type="entry name" value="NACHT_N"/>
    <property type="match status" value="1"/>
</dbReference>